<protein>
    <recommendedName>
        <fullName evidence="5">Phosphoglycerate mutase-like protein</fullName>
    </recommendedName>
</protein>
<keyword evidence="2" id="KW-0413">Isomerase</keyword>
<dbReference type="OrthoDB" id="496981at2759"/>
<keyword evidence="4" id="KW-1185">Reference proteome</keyword>
<sequence>MFRARIDELNAAAPPGTKYKVFYLSRHGQGVHNVGEAKYGTKLWDEYWSKLNGDDELTWGPDPELTEVGIQQAKAAREAWKTEHAHGIPLPEKHYGSPFQRALRTFQETFEGADFLEGKPLSITILENLREENGEHTCDKRSTKTIIAQKFPPPVYVFEEGFEEEDVLWKADERETKEHVAQRARAVLDRIFTADNETYICISAHSGIINGFLKAMGRPRYPLPTGGILPLVIKTVDLPNLN</sequence>
<dbReference type="GO" id="GO:0005737">
    <property type="term" value="C:cytoplasm"/>
    <property type="evidence" value="ECO:0007669"/>
    <property type="project" value="TreeGrafter"/>
</dbReference>
<dbReference type="Pfam" id="PF00300">
    <property type="entry name" value="His_Phos_1"/>
    <property type="match status" value="1"/>
</dbReference>
<proteinExistence type="predicted"/>
<dbReference type="SMART" id="SM00855">
    <property type="entry name" value="PGAM"/>
    <property type="match status" value="1"/>
</dbReference>
<dbReference type="AlphaFoldDB" id="A0A2G8RNB5"/>
<dbReference type="SUPFAM" id="SSF53254">
    <property type="entry name" value="Phosphoglycerate mutase-like"/>
    <property type="match status" value="1"/>
</dbReference>
<evidence type="ECO:0000313" key="4">
    <source>
        <dbReference type="Proteomes" id="UP000230002"/>
    </source>
</evidence>
<comment type="caution">
    <text evidence="3">The sequence shown here is derived from an EMBL/GenBank/DDBJ whole genome shotgun (WGS) entry which is preliminary data.</text>
</comment>
<dbReference type="Gene3D" id="3.40.50.1240">
    <property type="entry name" value="Phosphoglycerate mutase-like"/>
    <property type="match status" value="1"/>
</dbReference>
<dbReference type="InterPro" id="IPR050275">
    <property type="entry name" value="PGM_Phosphatase"/>
</dbReference>
<dbReference type="CDD" id="cd07067">
    <property type="entry name" value="HP_PGM_like"/>
    <property type="match status" value="1"/>
</dbReference>
<evidence type="ECO:0000313" key="3">
    <source>
        <dbReference type="EMBL" id="PIL22808.1"/>
    </source>
</evidence>
<dbReference type="InterPro" id="IPR029033">
    <property type="entry name" value="His_PPase_superfam"/>
</dbReference>
<name>A0A2G8RNB5_9APHY</name>
<dbReference type="PROSITE" id="PS00175">
    <property type="entry name" value="PG_MUTASE"/>
    <property type="match status" value="1"/>
</dbReference>
<dbReference type="PANTHER" id="PTHR48100">
    <property type="entry name" value="BROAD-SPECIFICITY PHOSPHATASE YOR283W-RELATED"/>
    <property type="match status" value="1"/>
</dbReference>
<dbReference type="GO" id="GO:0016791">
    <property type="term" value="F:phosphatase activity"/>
    <property type="evidence" value="ECO:0007669"/>
    <property type="project" value="TreeGrafter"/>
</dbReference>
<accession>A0A2G8RNB5</accession>
<evidence type="ECO:0000256" key="2">
    <source>
        <dbReference type="ARBA" id="ARBA00023235"/>
    </source>
</evidence>
<organism evidence="3 4">
    <name type="scientific">Ganoderma sinense ZZ0214-1</name>
    <dbReference type="NCBI Taxonomy" id="1077348"/>
    <lineage>
        <taxon>Eukaryota</taxon>
        <taxon>Fungi</taxon>
        <taxon>Dikarya</taxon>
        <taxon>Basidiomycota</taxon>
        <taxon>Agaricomycotina</taxon>
        <taxon>Agaricomycetes</taxon>
        <taxon>Polyporales</taxon>
        <taxon>Polyporaceae</taxon>
        <taxon>Ganoderma</taxon>
    </lineage>
</organism>
<dbReference type="InterPro" id="IPR001345">
    <property type="entry name" value="PG/BPGM_mutase_AS"/>
</dbReference>
<gene>
    <name evidence="3" type="ORF">GSI_15503</name>
</gene>
<dbReference type="InterPro" id="IPR013078">
    <property type="entry name" value="His_Pase_superF_clade-1"/>
</dbReference>
<dbReference type="EMBL" id="AYKW01000069">
    <property type="protein sequence ID" value="PIL22808.1"/>
    <property type="molecule type" value="Genomic_DNA"/>
</dbReference>
<dbReference type="Proteomes" id="UP000230002">
    <property type="component" value="Unassembled WGS sequence"/>
</dbReference>
<dbReference type="PANTHER" id="PTHR48100:SF1">
    <property type="entry name" value="HISTIDINE PHOSPHATASE FAMILY PROTEIN-RELATED"/>
    <property type="match status" value="1"/>
</dbReference>
<reference evidence="3 4" key="1">
    <citation type="journal article" date="2015" name="Sci. Rep.">
        <title>Chromosome-level genome map provides insights into diverse defense mechanisms in the medicinal fungus Ganoderma sinense.</title>
        <authorList>
            <person name="Zhu Y."/>
            <person name="Xu J."/>
            <person name="Sun C."/>
            <person name="Zhou S."/>
            <person name="Xu H."/>
            <person name="Nelson D.R."/>
            <person name="Qian J."/>
            <person name="Song J."/>
            <person name="Luo H."/>
            <person name="Xiang L."/>
            <person name="Li Y."/>
            <person name="Xu Z."/>
            <person name="Ji A."/>
            <person name="Wang L."/>
            <person name="Lu S."/>
            <person name="Hayward A."/>
            <person name="Sun W."/>
            <person name="Li X."/>
            <person name="Schwartz D.C."/>
            <person name="Wang Y."/>
            <person name="Chen S."/>
        </authorList>
    </citation>
    <scope>NUCLEOTIDE SEQUENCE [LARGE SCALE GENOMIC DNA]</scope>
    <source>
        <strain evidence="3 4">ZZ0214-1</strain>
    </source>
</reference>
<evidence type="ECO:0008006" key="5">
    <source>
        <dbReference type="Google" id="ProtNLM"/>
    </source>
</evidence>
<evidence type="ECO:0000256" key="1">
    <source>
        <dbReference type="ARBA" id="ARBA00023152"/>
    </source>
</evidence>
<keyword evidence="1" id="KW-0324">Glycolysis</keyword>